<sequence length="185" mass="19231">MVARRFTSCSVEKVVLCGCRQAASVSMVTMLLLLGALSKLLRSISPLGGSAASLKTLSLSSNGGKLVNTSPLLLSNGSNCRNAFKQRLHAGAGAALAVPSKIFAAFPVKTGRKWVSGKLQTGQVSKVSCMAGGSAGGVVHRERWMEGAAFDVGEESGARGERGIDGVGTVCVCGLVLFVRQTRFW</sequence>
<name>A0ACB6SBA7_9PLEO</name>
<keyword evidence="2" id="KW-1185">Reference proteome</keyword>
<dbReference type="Proteomes" id="UP000799754">
    <property type="component" value="Unassembled WGS sequence"/>
</dbReference>
<organism evidence="1 2">
    <name type="scientific">Macroventuria anomochaeta</name>
    <dbReference type="NCBI Taxonomy" id="301207"/>
    <lineage>
        <taxon>Eukaryota</taxon>
        <taxon>Fungi</taxon>
        <taxon>Dikarya</taxon>
        <taxon>Ascomycota</taxon>
        <taxon>Pezizomycotina</taxon>
        <taxon>Dothideomycetes</taxon>
        <taxon>Pleosporomycetidae</taxon>
        <taxon>Pleosporales</taxon>
        <taxon>Pleosporineae</taxon>
        <taxon>Didymellaceae</taxon>
        <taxon>Macroventuria</taxon>
    </lineage>
</organism>
<evidence type="ECO:0000313" key="2">
    <source>
        <dbReference type="Proteomes" id="UP000799754"/>
    </source>
</evidence>
<accession>A0ACB6SBA7</accession>
<comment type="caution">
    <text evidence="1">The sequence shown here is derived from an EMBL/GenBank/DDBJ whole genome shotgun (WGS) entry which is preliminary data.</text>
</comment>
<reference evidence="1" key="1">
    <citation type="journal article" date="2020" name="Stud. Mycol.">
        <title>101 Dothideomycetes genomes: a test case for predicting lifestyles and emergence of pathogens.</title>
        <authorList>
            <person name="Haridas S."/>
            <person name="Albert R."/>
            <person name="Binder M."/>
            <person name="Bloem J."/>
            <person name="Labutti K."/>
            <person name="Salamov A."/>
            <person name="Andreopoulos B."/>
            <person name="Baker S."/>
            <person name="Barry K."/>
            <person name="Bills G."/>
            <person name="Bluhm B."/>
            <person name="Cannon C."/>
            <person name="Castanera R."/>
            <person name="Culley D."/>
            <person name="Daum C."/>
            <person name="Ezra D."/>
            <person name="Gonzalez J."/>
            <person name="Henrissat B."/>
            <person name="Kuo A."/>
            <person name="Liang C."/>
            <person name="Lipzen A."/>
            <person name="Lutzoni F."/>
            <person name="Magnuson J."/>
            <person name="Mondo S."/>
            <person name="Nolan M."/>
            <person name="Ohm R."/>
            <person name="Pangilinan J."/>
            <person name="Park H.-J."/>
            <person name="Ramirez L."/>
            <person name="Alfaro M."/>
            <person name="Sun H."/>
            <person name="Tritt A."/>
            <person name="Yoshinaga Y."/>
            <person name="Zwiers L.-H."/>
            <person name="Turgeon B."/>
            <person name="Goodwin S."/>
            <person name="Spatafora J."/>
            <person name="Crous P."/>
            <person name="Grigoriev I."/>
        </authorList>
    </citation>
    <scope>NUCLEOTIDE SEQUENCE</scope>
    <source>
        <strain evidence="1">CBS 525.71</strain>
    </source>
</reference>
<evidence type="ECO:0000313" key="1">
    <source>
        <dbReference type="EMBL" id="KAF2631575.1"/>
    </source>
</evidence>
<gene>
    <name evidence="1" type="ORF">BU25DRAFT_418356</name>
</gene>
<dbReference type="EMBL" id="MU006704">
    <property type="protein sequence ID" value="KAF2631575.1"/>
    <property type="molecule type" value="Genomic_DNA"/>
</dbReference>
<protein>
    <submittedName>
        <fullName evidence="1">Uncharacterized protein</fullName>
    </submittedName>
</protein>
<proteinExistence type="predicted"/>